<reference evidence="1 2" key="1">
    <citation type="submission" date="2013-09" db="EMBL/GenBank/DDBJ databases">
        <title>Genome sequencing of Arenimonas composti.</title>
        <authorList>
            <person name="Chen F."/>
            <person name="Wang G."/>
        </authorList>
    </citation>
    <scope>NUCLEOTIDE SEQUENCE [LARGE SCALE GENOMIC DNA]</scope>
    <source>
        <strain evidence="1 2">TR7-09</strain>
    </source>
</reference>
<dbReference type="PANTHER" id="PTHR36922:SF1">
    <property type="entry name" value="DUF1993 DOMAIN-CONTAINING PROTEIN"/>
    <property type="match status" value="1"/>
</dbReference>
<dbReference type="Gene3D" id="1.20.120.450">
    <property type="entry name" value="dinb family like domain"/>
    <property type="match status" value="1"/>
</dbReference>
<comment type="caution">
    <text evidence="1">The sequence shown here is derived from an EMBL/GenBank/DDBJ whole genome shotgun (WGS) entry which is preliminary data.</text>
</comment>
<evidence type="ECO:0000313" key="2">
    <source>
        <dbReference type="Proteomes" id="UP000029391"/>
    </source>
</evidence>
<protein>
    <recommendedName>
        <fullName evidence="3">DUF1993 domain-containing protein</fullName>
    </recommendedName>
</protein>
<dbReference type="SUPFAM" id="SSF109854">
    <property type="entry name" value="DinB/YfiT-like putative metalloenzymes"/>
    <property type="match status" value="1"/>
</dbReference>
<dbReference type="STRING" id="1121013.GCA_000426365_00196"/>
<dbReference type="Pfam" id="PF09351">
    <property type="entry name" value="DUF1993"/>
    <property type="match status" value="1"/>
</dbReference>
<dbReference type="EMBL" id="AWXU01000030">
    <property type="protein sequence ID" value="KFN49790.1"/>
    <property type="molecule type" value="Genomic_DNA"/>
</dbReference>
<dbReference type="InterPro" id="IPR034660">
    <property type="entry name" value="DinB/YfiT-like"/>
</dbReference>
<dbReference type="eggNOG" id="COG3812">
    <property type="taxonomic scope" value="Bacteria"/>
</dbReference>
<dbReference type="RefSeq" id="WP_026815763.1">
    <property type="nucleotide sequence ID" value="NZ_AUFF01000001.1"/>
</dbReference>
<dbReference type="PANTHER" id="PTHR36922">
    <property type="entry name" value="BLL2446 PROTEIN"/>
    <property type="match status" value="1"/>
</dbReference>
<evidence type="ECO:0000313" key="1">
    <source>
        <dbReference type="EMBL" id="KFN49790.1"/>
    </source>
</evidence>
<evidence type="ECO:0008006" key="3">
    <source>
        <dbReference type="Google" id="ProtNLM"/>
    </source>
</evidence>
<dbReference type="InterPro" id="IPR018531">
    <property type="entry name" value="DUF1993"/>
</dbReference>
<name>A0A091BZK0_9GAMM</name>
<dbReference type="Proteomes" id="UP000029391">
    <property type="component" value="Unassembled WGS sequence"/>
</dbReference>
<keyword evidence="2" id="KW-1185">Reference proteome</keyword>
<accession>A0A091BZK0</accession>
<organism evidence="1 2">
    <name type="scientific">Arenimonas composti TR7-09 = DSM 18010</name>
    <dbReference type="NCBI Taxonomy" id="1121013"/>
    <lineage>
        <taxon>Bacteria</taxon>
        <taxon>Pseudomonadati</taxon>
        <taxon>Pseudomonadota</taxon>
        <taxon>Gammaproteobacteria</taxon>
        <taxon>Lysobacterales</taxon>
        <taxon>Lysobacteraceae</taxon>
        <taxon>Arenimonas</taxon>
    </lineage>
</organism>
<dbReference type="AlphaFoldDB" id="A0A091BZK0"/>
<sequence>MSRPEIEEIQRIFLSRLDTLSHILDVGANSLDLGQAMQARLAPDMLPLGAQIAFACNQPRGFSQWCAGQPIENLLPEVTSVAQARAHIADTKARVQAISAGDDKLDEVKRIGLGPGRYCELPARQYVSDYLLPNLYFHITTTYAILRMLGAPVGKSDYMRFLAPHVRSEPGA</sequence>
<gene>
    <name evidence="1" type="ORF">P873_09550</name>
</gene>
<proteinExistence type="predicted"/>
<dbReference type="OrthoDB" id="338237at2"/>